<dbReference type="AlphaFoldDB" id="A0A9K3NUW6"/>
<dbReference type="Gramene" id="mRNA:HanXRQr2_Chr03g0108401">
    <property type="protein sequence ID" value="mRNA:HanXRQr2_Chr03g0108401"/>
    <property type="gene ID" value="HanXRQr2_Chr03g0108401"/>
</dbReference>
<organism evidence="1 2">
    <name type="scientific">Helianthus annuus</name>
    <name type="common">Common sunflower</name>
    <dbReference type="NCBI Taxonomy" id="4232"/>
    <lineage>
        <taxon>Eukaryota</taxon>
        <taxon>Viridiplantae</taxon>
        <taxon>Streptophyta</taxon>
        <taxon>Embryophyta</taxon>
        <taxon>Tracheophyta</taxon>
        <taxon>Spermatophyta</taxon>
        <taxon>Magnoliopsida</taxon>
        <taxon>eudicotyledons</taxon>
        <taxon>Gunneridae</taxon>
        <taxon>Pentapetalae</taxon>
        <taxon>asterids</taxon>
        <taxon>campanulids</taxon>
        <taxon>Asterales</taxon>
        <taxon>Asteraceae</taxon>
        <taxon>Asteroideae</taxon>
        <taxon>Heliantheae alliance</taxon>
        <taxon>Heliantheae</taxon>
        <taxon>Helianthus</taxon>
    </lineage>
</organism>
<gene>
    <name evidence="1" type="ORF">HanXRQr2_Chr03g0108401</name>
</gene>
<reference evidence="1" key="2">
    <citation type="submission" date="2020-06" db="EMBL/GenBank/DDBJ databases">
        <title>Helianthus annuus Genome sequencing and assembly Release 2.</title>
        <authorList>
            <person name="Gouzy J."/>
            <person name="Langlade N."/>
            <person name="Munos S."/>
        </authorList>
    </citation>
    <scope>NUCLEOTIDE SEQUENCE</scope>
    <source>
        <tissue evidence="1">Leaves</tissue>
    </source>
</reference>
<dbReference type="EMBL" id="MNCJ02000318">
    <property type="protein sequence ID" value="KAF5814207.1"/>
    <property type="molecule type" value="Genomic_DNA"/>
</dbReference>
<comment type="caution">
    <text evidence="1">The sequence shown here is derived from an EMBL/GenBank/DDBJ whole genome shotgun (WGS) entry which is preliminary data.</text>
</comment>
<protein>
    <submittedName>
        <fullName evidence="1">Uncharacterized protein</fullName>
    </submittedName>
</protein>
<proteinExistence type="predicted"/>
<accession>A0A9K3NUW6</accession>
<keyword evidence="2" id="KW-1185">Reference proteome</keyword>
<name>A0A9K3NUW6_HELAN</name>
<evidence type="ECO:0000313" key="2">
    <source>
        <dbReference type="Proteomes" id="UP000215914"/>
    </source>
</evidence>
<dbReference type="Proteomes" id="UP000215914">
    <property type="component" value="Unassembled WGS sequence"/>
</dbReference>
<reference evidence="1" key="1">
    <citation type="journal article" date="2017" name="Nature">
        <title>The sunflower genome provides insights into oil metabolism, flowering and Asterid evolution.</title>
        <authorList>
            <person name="Badouin H."/>
            <person name="Gouzy J."/>
            <person name="Grassa C.J."/>
            <person name="Murat F."/>
            <person name="Staton S.E."/>
            <person name="Cottret L."/>
            <person name="Lelandais-Briere C."/>
            <person name="Owens G.L."/>
            <person name="Carrere S."/>
            <person name="Mayjonade B."/>
            <person name="Legrand L."/>
            <person name="Gill N."/>
            <person name="Kane N.C."/>
            <person name="Bowers J.E."/>
            <person name="Hubner S."/>
            <person name="Bellec A."/>
            <person name="Berard A."/>
            <person name="Berges H."/>
            <person name="Blanchet N."/>
            <person name="Boniface M.C."/>
            <person name="Brunel D."/>
            <person name="Catrice O."/>
            <person name="Chaidir N."/>
            <person name="Claudel C."/>
            <person name="Donnadieu C."/>
            <person name="Faraut T."/>
            <person name="Fievet G."/>
            <person name="Helmstetter N."/>
            <person name="King M."/>
            <person name="Knapp S.J."/>
            <person name="Lai Z."/>
            <person name="Le Paslier M.C."/>
            <person name="Lippi Y."/>
            <person name="Lorenzon L."/>
            <person name="Mandel J.R."/>
            <person name="Marage G."/>
            <person name="Marchand G."/>
            <person name="Marquand E."/>
            <person name="Bret-Mestries E."/>
            <person name="Morien E."/>
            <person name="Nambeesan S."/>
            <person name="Nguyen T."/>
            <person name="Pegot-Espagnet P."/>
            <person name="Pouilly N."/>
            <person name="Raftis F."/>
            <person name="Sallet E."/>
            <person name="Schiex T."/>
            <person name="Thomas J."/>
            <person name="Vandecasteele C."/>
            <person name="Vares D."/>
            <person name="Vear F."/>
            <person name="Vautrin S."/>
            <person name="Crespi M."/>
            <person name="Mangin B."/>
            <person name="Burke J.M."/>
            <person name="Salse J."/>
            <person name="Munos S."/>
            <person name="Vincourt P."/>
            <person name="Rieseberg L.H."/>
            <person name="Langlade N.B."/>
        </authorList>
    </citation>
    <scope>NUCLEOTIDE SEQUENCE</scope>
    <source>
        <tissue evidence="1">Leaves</tissue>
    </source>
</reference>
<evidence type="ECO:0000313" key="1">
    <source>
        <dbReference type="EMBL" id="KAF5814207.1"/>
    </source>
</evidence>
<sequence length="93" mass="10533">MAELLLLASVFQQSYVSELLPFTLESSATMAEWMLKTIVHSFIVDKARAVQGPSLIYLNYTSIQATALMEAWNLLLLQGVIKEQENHSLFTRE</sequence>